<evidence type="ECO:0000313" key="2">
    <source>
        <dbReference type="EMBL" id="QQK05059.1"/>
    </source>
</evidence>
<dbReference type="GO" id="GO:0016747">
    <property type="term" value="F:acyltransferase activity, transferring groups other than amino-acyl groups"/>
    <property type="evidence" value="ECO:0007669"/>
    <property type="project" value="InterPro"/>
</dbReference>
<gene>
    <name evidence="2" type="ORF">JFN94_27535</name>
</gene>
<sequence>MSASLEIDTARLRLRRWRPEDAAPFAAIHANPDVTAWLACGPMSVDEARAGIERFEAHFGEHGFGQWAVERKTDRALIALCGLSREVRDTHPMAPCVEIAWRQARAAWGYGYIAEAAAAVLVDGFARIGLADIFAWTAQGNLRSQRVMQRIGMERQPVRDFDHPELPEGHALRSHVVYVARSPAFDCRSGGTGGRNRRVAGCVARGVSQRHAAFCRAIR</sequence>
<organism evidence="2 3">
    <name type="scientific">Burkholderia anthina</name>
    <dbReference type="NCBI Taxonomy" id="179879"/>
    <lineage>
        <taxon>Bacteria</taxon>
        <taxon>Pseudomonadati</taxon>
        <taxon>Pseudomonadota</taxon>
        <taxon>Betaproteobacteria</taxon>
        <taxon>Burkholderiales</taxon>
        <taxon>Burkholderiaceae</taxon>
        <taxon>Burkholderia</taxon>
        <taxon>Burkholderia cepacia complex</taxon>
    </lineage>
</organism>
<accession>A0A7T6VJE0</accession>
<protein>
    <submittedName>
        <fullName evidence="2">GNAT family N-acetyltransferase</fullName>
    </submittedName>
</protein>
<dbReference type="InterPro" id="IPR051531">
    <property type="entry name" value="N-acetyltransferase"/>
</dbReference>
<dbReference type="InterPro" id="IPR016181">
    <property type="entry name" value="Acyl_CoA_acyltransferase"/>
</dbReference>
<dbReference type="AlphaFoldDB" id="A0A7T6VJE0"/>
<reference evidence="2 3" key="1">
    <citation type="submission" date="2020-12" db="EMBL/GenBank/DDBJ databases">
        <title>Complete genome sequence of Burkholderia anthina BJQ0011.</title>
        <authorList>
            <person name="Xu Y."/>
        </authorList>
    </citation>
    <scope>NUCLEOTIDE SEQUENCE [LARGE SCALE GENOMIC DNA]</scope>
    <source>
        <strain evidence="2 3">BJQ0011</strain>
    </source>
</reference>
<dbReference type="Proteomes" id="UP000596205">
    <property type="component" value="Chromosome 2"/>
</dbReference>
<proteinExistence type="predicted"/>
<dbReference type="Gene3D" id="3.40.630.30">
    <property type="match status" value="1"/>
</dbReference>
<name>A0A7T6VJE0_9BURK</name>
<dbReference type="PANTHER" id="PTHR43792:SF1">
    <property type="entry name" value="N-ACETYLTRANSFERASE DOMAIN-CONTAINING PROTEIN"/>
    <property type="match status" value="1"/>
</dbReference>
<dbReference type="KEGG" id="bann:JFN94_27535"/>
<dbReference type="SUPFAM" id="SSF55729">
    <property type="entry name" value="Acyl-CoA N-acyltransferases (Nat)"/>
    <property type="match status" value="1"/>
</dbReference>
<evidence type="ECO:0000259" key="1">
    <source>
        <dbReference type="Pfam" id="PF13302"/>
    </source>
</evidence>
<dbReference type="EMBL" id="CP066770">
    <property type="protein sequence ID" value="QQK05059.1"/>
    <property type="molecule type" value="Genomic_DNA"/>
</dbReference>
<keyword evidence="2" id="KW-0808">Transferase</keyword>
<evidence type="ECO:0000313" key="3">
    <source>
        <dbReference type="Proteomes" id="UP000596205"/>
    </source>
</evidence>
<dbReference type="Pfam" id="PF13302">
    <property type="entry name" value="Acetyltransf_3"/>
    <property type="match status" value="1"/>
</dbReference>
<dbReference type="RefSeq" id="WP_175759912.1">
    <property type="nucleotide sequence ID" value="NZ_CADETV010000001.1"/>
</dbReference>
<dbReference type="InterPro" id="IPR000182">
    <property type="entry name" value="GNAT_dom"/>
</dbReference>
<dbReference type="PANTHER" id="PTHR43792">
    <property type="entry name" value="GNAT FAMILY, PUTATIVE (AFU_ORTHOLOGUE AFUA_3G00765)-RELATED-RELATED"/>
    <property type="match status" value="1"/>
</dbReference>
<feature type="domain" description="N-acetyltransferase" evidence="1">
    <location>
        <begin position="11"/>
        <end position="154"/>
    </location>
</feature>